<evidence type="ECO:0000256" key="1">
    <source>
        <dbReference type="ARBA" id="ARBA00004173"/>
    </source>
</evidence>
<evidence type="ECO:0000313" key="13">
    <source>
        <dbReference type="Proteomes" id="UP000030755"/>
    </source>
</evidence>
<feature type="domain" description="Tr-type G" evidence="10">
    <location>
        <begin position="36"/>
        <end position="235"/>
    </location>
</feature>
<keyword evidence="6" id="KW-0809">Transit peptide</keyword>
<dbReference type="EMBL" id="ML004982">
    <property type="protein sequence ID" value="RKP21152.1"/>
    <property type="molecule type" value="Genomic_DNA"/>
</dbReference>
<dbReference type="CDD" id="cd03697">
    <property type="entry name" value="EFTU_II"/>
    <property type="match status" value="1"/>
</dbReference>
<evidence type="ECO:0000259" key="10">
    <source>
        <dbReference type="PROSITE" id="PS51722"/>
    </source>
</evidence>
<dbReference type="InterPro" id="IPR033720">
    <property type="entry name" value="EFTU_2"/>
</dbReference>
<organism evidence="11 13">
    <name type="scientific">Rozella allomycis (strain CSF55)</name>
    <dbReference type="NCBI Taxonomy" id="988480"/>
    <lineage>
        <taxon>Eukaryota</taxon>
        <taxon>Fungi</taxon>
        <taxon>Fungi incertae sedis</taxon>
        <taxon>Cryptomycota</taxon>
        <taxon>Cryptomycota incertae sedis</taxon>
        <taxon>Rozella</taxon>
    </lineage>
</organism>
<dbReference type="Proteomes" id="UP000030755">
    <property type="component" value="Unassembled WGS sequence"/>
</dbReference>
<evidence type="ECO:0000256" key="2">
    <source>
        <dbReference type="ARBA" id="ARBA00007249"/>
    </source>
</evidence>
<dbReference type="PANTHER" id="PTHR43721:SF36">
    <property type="entry name" value="ELONGATION FACTOR TU, MITOCHONDRIAL"/>
    <property type="match status" value="1"/>
</dbReference>
<dbReference type="InterPro" id="IPR005225">
    <property type="entry name" value="Small_GTP-bd"/>
</dbReference>
<keyword evidence="4 9" id="KW-0251">Elongation factor</keyword>
<dbReference type="FunFam" id="2.40.30.10:FF:000001">
    <property type="entry name" value="Elongation factor Tu"/>
    <property type="match status" value="1"/>
</dbReference>
<dbReference type="Pfam" id="PF03143">
    <property type="entry name" value="GTP_EFTU_D3"/>
    <property type="match status" value="1"/>
</dbReference>
<dbReference type="InterPro" id="IPR004160">
    <property type="entry name" value="Transl_elong_EFTu/EF1A_C"/>
</dbReference>
<dbReference type="STRING" id="988480.A0A075AW90"/>
<evidence type="ECO:0000256" key="6">
    <source>
        <dbReference type="ARBA" id="ARBA00022946"/>
    </source>
</evidence>
<dbReference type="SUPFAM" id="SSF50465">
    <property type="entry name" value="EF-Tu/eEF-1alpha/eIF2-gamma C-terminal domain"/>
    <property type="match status" value="1"/>
</dbReference>
<evidence type="ECO:0000256" key="4">
    <source>
        <dbReference type="ARBA" id="ARBA00022768"/>
    </source>
</evidence>
<comment type="function">
    <text evidence="9">This protein promotes the GTP-dependent binding of aminoacyl-tRNA to the A-site of ribosomes during protein biosynthesis.</text>
</comment>
<dbReference type="GO" id="GO:0003924">
    <property type="term" value="F:GTPase activity"/>
    <property type="evidence" value="ECO:0007669"/>
    <property type="project" value="UniProtKB-UniRule"/>
</dbReference>
<name>A0A075AW90_ROZAC</name>
<dbReference type="EMBL" id="KE560945">
    <property type="protein sequence ID" value="EPZ34568.1"/>
    <property type="molecule type" value="Genomic_DNA"/>
</dbReference>
<evidence type="ECO:0000313" key="12">
    <source>
        <dbReference type="EMBL" id="RKP21152.1"/>
    </source>
</evidence>
<keyword evidence="5" id="KW-0648">Protein biosynthesis</keyword>
<gene>
    <name evidence="11" type="ORF">O9G_001824</name>
    <name evidence="12" type="ORF">ROZALSC1DRAFT_27422</name>
</gene>
<dbReference type="HOGENOM" id="CLU_007265_0_1_1"/>
<dbReference type="OrthoDB" id="2067at2759"/>
<dbReference type="GO" id="GO:0070125">
    <property type="term" value="P:mitochondrial translational elongation"/>
    <property type="evidence" value="ECO:0007669"/>
    <property type="project" value="TreeGrafter"/>
</dbReference>
<dbReference type="InterPro" id="IPR041709">
    <property type="entry name" value="EF-Tu_GTP-bd"/>
</dbReference>
<evidence type="ECO:0000256" key="5">
    <source>
        <dbReference type="ARBA" id="ARBA00022917"/>
    </source>
</evidence>
<comment type="similarity">
    <text evidence="2 9">Belongs to the TRAFAC class translation factor GTPase superfamily. Classic translation factor GTPase family. EF-Tu/EF-1A subfamily.</text>
</comment>
<keyword evidence="3 9" id="KW-0547">Nucleotide-binding</keyword>
<dbReference type="NCBIfam" id="NF009372">
    <property type="entry name" value="PRK12735.1"/>
    <property type="match status" value="1"/>
</dbReference>
<dbReference type="InterPro" id="IPR009000">
    <property type="entry name" value="Transl_B-barrel_sf"/>
</dbReference>
<dbReference type="GO" id="GO:0003746">
    <property type="term" value="F:translation elongation factor activity"/>
    <property type="evidence" value="ECO:0007669"/>
    <property type="project" value="UniProtKB-UniRule"/>
</dbReference>
<dbReference type="SUPFAM" id="SSF50447">
    <property type="entry name" value="Translation proteins"/>
    <property type="match status" value="1"/>
</dbReference>
<dbReference type="NCBIfam" id="TIGR00231">
    <property type="entry name" value="small_GTP"/>
    <property type="match status" value="1"/>
</dbReference>
<evidence type="ECO:0000256" key="8">
    <source>
        <dbReference type="ARBA" id="ARBA00023134"/>
    </source>
</evidence>
<keyword evidence="8 9" id="KW-0342">GTP-binding</keyword>
<dbReference type="PANTHER" id="PTHR43721">
    <property type="entry name" value="ELONGATION FACTOR TU-RELATED"/>
    <property type="match status" value="1"/>
</dbReference>
<dbReference type="GO" id="GO:0005739">
    <property type="term" value="C:mitochondrion"/>
    <property type="evidence" value="ECO:0007669"/>
    <property type="project" value="UniProtKB-SubCell"/>
</dbReference>
<dbReference type="PROSITE" id="PS00301">
    <property type="entry name" value="G_TR_1"/>
    <property type="match status" value="1"/>
</dbReference>
<evidence type="ECO:0000256" key="7">
    <source>
        <dbReference type="ARBA" id="ARBA00023128"/>
    </source>
</evidence>
<dbReference type="PRINTS" id="PR00315">
    <property type="entry name" value="ELONGATNFCT"/>
</dbReference>
<reference evidence="11 13" key="1">
    <citation type="journal article" date="2013" name="Curr. Biol.">
        <title>Shared signatures of parasitism and phylogenomics unite Cryptomycota and microsporidia.</title>
        <authorList>
            <person name="James T.Y."/>
            <person name="Pelin A."/>
            <person name="Bonen L."/>
            <person name="Ahrendt S."/>
            <person name="Sain D."/>
            <person name="Corradi N."/>
            <person name="Stajich J.E."/>
        </authorList>
    </citation>
    <scope>NUCLEOTIDE SEQUENCE [LARGE SCALE GENOMIC DNA]</scope>
    <source>
        <strain evidence="11">CSF55</strain>
        <strain evidence="11">CSF55</strain>
    </source>
</reference>
<reference evidence="14" key="2">
    <citation type="journal article" date="2018" name="Nat. Microbiol.">
        <title>Leveraging single-cell genomics to expand the fungal tree of life.</title>
        <authorList>
            <person name="Ahrendt S.R."/>
            <person name="Quandt C.A."/>
            <person name="Ciobanu D."/>
            <person name="Clum A."/>
            <person name="Salamov A."/>
            <person name="Andreopoulos B."/>
            <person name="Cheng J.F."/>
            <person name="Woyke T."/>
            <person name="Pelin A."/>
            <person name="Henrissat B."/>
            <person name="Reynolds N.K."/>
            <person name="Benny G.L."/>
            <person name="Smith M.E."/>
            <person name="James T.Y."/>
            <person name="Grigoriev I.V."/>
        </authorList>
    </citation>
    <scope>NUCLEOTIDE SEQUENCE [LARGE SCALE GENOMIC DNA]</scope>
    <source>
        <strain evidence="14">CSF55</strain>
    </source>
</reference>
<dbReference type="HAMAP" id="MF_00118_B">
    <property type="entry name" value="EF_Tu_B"/>
    <property type="match status" value="1"/>
</dbReference>
<accession>A0A075AW90</accession>
<protein>
    <recommendedName>
        <fullName evidence="9">Elongation factor Tu</fullName>
    </recommendedName>
</protein>
<dbReference type="Gene3D" id="2.40.30.10">
    <property type="entry name" value="Translation factors"/>
    <property type="match status" value="2"/>
</dbReference>
<dbReference type="NCBIfam" id="NF000766">
    <property type="entry name" value="PRK00049.1"/>
    <property type="match status" value="1"/>
</dbReference>
<dbReference type="CDD" id="cd03707">
    <property type="entry name" value="EFTU_III"/>
    <property type="match status" value="1"/>
</dbReference>
<dbReference type="SUPFAM" id="SSF52540">
    <property type="entry name" value="P-loop containing nucleoside triphosphate hydrolases"/>
    <property type="match status" value="1"/>
</dbReference>
<dbReference type="InterPro" id="IPR004541">
    <property type="entry name" value="Transl_elong_EFTu/EF1A_bac/org"/>
</dbReference>
<dbReference type="InterPro" id="IPR031157">
    <property type="entry name" value="G_TR_CS"/>
</dbReference>
<dbReference type="FunFam" id="3.40.50.300:FF:000003">
    <property type="entry name" value="Elongation factor Tu"/>
    <property type="match status" value="1"/>
</dbReference>
<dbReference type="GO" id="GO:0005525">
    <property type="term" value="F:GTP binding"/>
    <property type="evidence" value="ECO:0007669"/>
    <property type="project" value="UniProtKB-UniRule"/>
</dbReference>
<dbReference type="InterPro" id="IPR000795">
    <property type="entry name" value="T_Tr_GTP-bd_dom"/>
</dbReference>
<dbReference type="InterPro" id="IPR004161">
    <property type="entry name" value="EFTu-like_2"/>
</dbReference>
<proteinExistence type="inferred from homology"/>
<dbReference type="NCBIfam" id="TIGR00485">
    <property type="entry name" value="EF-Tu"/>
    <property type="match status" value="1"/>
</dbReference>
<evidence type="ECO:0000313" key="14">
    <source>
        <dbReference type="Proteomes" id="UP000281549"/>
    </source>
</evidence>
<evidence type="ECO:0000256" key="9">
    <source>
        <dbReference type="RuleBase" id="RU000325"/>
    </source>
</evidence>
<dbReference type="NCBIfam" id="NF009373">
    <property type="entry name" value="PRK12736.1"/>
    <property type="match status" value="1"/>
</dbReference>
<evidence type="ECO:0000313" key="11">
    <source>
        <dbReference type="EMBL" id="EPZ34568.1"/>
    </source>
</evidence>
<dbReference type="InterPro" id="IPR009001">
    <property type="entry name" value="Transl_elong_EF1A/Init_IF2_C"/>
</dbReference>
<dbReference type="Pfam" id="PF00009">
    <property type="entry name" value="GTP_EFTU"/>
    <property type="match status" value="1"/>
</dbReference>
<dbReference type="InterPro" id="IPR027417">
    <property type="entry name" value="P-loop_NTPase"/>
</dbReference>
<dbReference type="AlphaFoldDB" id="A0A075AW90"/>
<dbReference type="Gene3D" id="3.40.50.300">
    <property type="entry name" value="P-loop containing nucleotide triphosphate hydrolases"/>
    <property type="match status" value="1"/>
</dbReference>
<dbReference type="Proteomes" id="UP000281549">
    <property type="component" value="Unassembled WGS sequence"/>
</dbReference>
<evidence type="ECO:0000256" key="3">
    <source>
        <dbReference type="ARBA" id="ARBA00022741"/>
    </source>
</evidence>
<keyword evidence="13" id="KW-1185">Reference proteome</keyword>
<dbReference type="InterPro" id="IPR050055">
    <property type="entry name" value="EF-Tu_GTPase"/>
</dbReference>
<comment type="subcellular location">
    <subcellularLocation>
        <location evidence="1">Mitochondrion</location>
    </subcellularLocation>
</comment>
<dbReference type="PROSITE" id="PS51722">
    <property type="entry name" value="G_TR_2"/>
    <property type="match status" value="1"/>
</dbReference>
<dbReference type="CDD" id="cd01884">
    <property type="entry name" value="EF_Tu"/>
    <property type="match status" value="1"/>
</dbReference>
<dbReference type="Pfam" id="PF03144">
    <property type="entry name" value="GTP_EFTU_D2"/>
    <property type="match status" value="1"/>
</dbReference>
<keyword evidence="7" id="KW-0496">Mitochondrion</keyword>
<dbReference type="OMA" id="EGDKEWG"/>
<sequence>MFAITILRTPSRLQSRLPRLAIFTRGFAEGKFVRTKPHVNIGTIGHVDHGKTTLTAAITKVLSERMKNSNIKFRDYKDIDNAPEERNRGITINAANVEYETENRHYGHVDCPGHADYVKNMISGAATMDGAILVVAATDGAMPQTREHLLLAKQIGIKNIVVFINKADMIDDPEMIDLVKMELQDLLGEFGYNGETTPMIPGSALCALEGKNKELGENAIIELMKMVDETIPLPERQIDKPFLLPIENTFSIPGRGTVVSGRVERGTLSRGEEVEIVGYGKRQKAVASGIEMFHKELDKSEAGDIMGALLRGVKREDLKRGMVLAKPGSINPCSKFECQVYVLSKEEGGRHTPFTNSYAPQFYIRTGVVTGKVTLPAGKEMIMPGDHTDLTTELITDVALDEGLRFTIRDAGKTIGTGVITKIIK</sequence>
<reference evidence="12" key="3">
    <citation type="submission" date="2018-08" db="EMBL/GenBank/DDBJ databases">
        <title>Leveraging single-cell genomics to expand the Fungal Tree of Life.</title>
        <authorList>
            <consortium name="DOE Joint Genome Institute"/>
            <person name="Ahrendt S.R."/>
            <person name="Quandt C.A."/>
            <person name="Ciobanu D."/>
            <person name="Clum A."/>
            <person name="Salamov A."/>
            <person name="Andreopoulos B."/>
            <person name="Cheng J.-F."/>
            <person name="Woyke T."/>
            <person name="Pelin A."/>
            <person name="Henrissat B."/>
            <person name="Reynolds N."/>
            <person name="Benny G.L."/>
            <person name="Smith M.E."/>
            <person name="James T.Y."/>
            <person name="Grigoriev I.V."/>
        </authorList>
    </citation>
    <scope>NUCLEOTIDE SEQUENCE</scope>
    <source>
        <strain evidence="12">CSF55</strain>
    </source>
</reference>